<proteinExistence type="predicted"/>
<dbReference type="Proteomes" id="UP000817658">
    <property type="component" value="Chromosome 1"/>
</dbReference>
<feature type="compositionally biased region" description="Basic residues" evidence="1">
    <location>
        <begin position="130"/>
        <end position="146"/>
    </location>
</feature>
<organism evidence="2">
    <name type="scientific">Oryza sativa subsp. japonica</name>
    <name type="common">Rice</name>
    <dbReference type="NCBI Taxonomy" id="39947"/>
    <lineage>
        <taxon>Eukaryota</taxon>
        <taxon>Viridiplantae</taxon>
        <taxon>Streptophyta</taxon>
        <taxon>Embryophyta</taxon>
        <taxon>Tracheophyta</taxon>
        <taxon>Spermatophyta</taxon>
        <taxon>Magnoliopsida</taxon>
        <taxon>Liliopsida</taxon>
        <taxon>Poales</taxon>
        <taxon>Poaceae</taxon>
        <taxon>BOP clade</taxon>
        <taxon>Oryzoideae</taxon>
        <taxon>Oryzeae</taxon>
        <taxon>Oryzinae</taxon>
        <taxon>Oryza</taxon>
        <taxon>Oryza sativa</taxon>
    </lineage>
</organism>
<feature type="compositionally biased region" description="Gly residues" evidence="1">
    <location>
        <begin position="280"/>
        <end position="290"/>
    </location>
</feature>
<reference evidence="2" key="1">
    <citation type="journal article" date="2002" name="Nature">
        <title>The genome sequence and structure of rice chromosome 1.</title>
        <authorList>
            <person name="Sasaki T."/>
            <person name="Matsumoto T."/>
            <person name="Yamamoto K."/>
            <person name="Sakata K."/>
            <person name="Baba T."/>
            <person name="Katayose Y."/>
            <person name="Wu J."/>
            <person name="Niimura Y."/>
            <person name="Cheng Z."/>
            <person name="Nagamura Y."/>
            <person name="Antonio B.A."/>
            <person name="Kanamori H."/>
            <person name="Hosokawa S."/>
            <person name="Masukawa M."/>
            <person name="Arikawa K."/>
            <person name="Chiden Y."/>
            <person name="Hayashi M."/>
            <person name="Okamoto M."/>
            <person name="Ando T."/>
            <person name="Aoki H."/>
            <person name="Arita K."/>
            <person name="Hamada M."/>
            <person name="Harada C."/>
            <person name="Hijishita S."/>
            <person name="Honda M."/>
            <person name="Ichikawa Y."/>
            <person name="Idonuma A."/>
            <person name="Iijima M."/>
            <person name="Ikeda M."/>
            <person name="Ikeno M."/>
            <person name="Itoh S."/>
            <person name="Itoh T."/>
            <person name="Itoh Y."/>
            <person name="Itoh Y."/>
            <person name="Iwabuchi A."/>
            <person name="Kamiya K."/>
            <person name="Karasawa W."/>
            <person name="Katagiri S."/>
            <person name="Kikuta A."/>
            <person name="Kobayashi N."/>
            <person name="Kono I."/>
            <person name="Machita K."/>
            <person name="Maehara T."/>
            <person name="Mizuno H."/>
            <person name="Mizubayashi T."/>
            <person name="Mukai Y."/>
            <person name="Nagasaki H."/>
            <person name="Nakashima M."/>
            <person name="Nakama Y."/>
            <person name="Nakamichi Y."/>
            <person name="Nakamura M."/>
            <person name="Namiki N."/>
            <person name="Negishi M."/>
            <person name="Ohta I."/>
            <person name="Ono N."/>
            <person name="Saji S."/>
            <person name="Sakai K."/>
            <person name="Shibata M."/>
            <person name="Shimokawa T."/>
            <person name="Shomura A."/>
            <person name="Song J."/>
            <person name="Takazaki Y."/>
            <person name="Terasawa K."/>
            <person name="Tsuji K."/>
            <person name="Waki K."/>
            <person name="Yamagata H."/>
            <person name="Yamane H."/>
            <person name="Yoshiki S."/>
            <person name="Yoshihara R."/>
            <person name="Yukawa K."/>
            <person name="Zhong H."/>
            <person name="Iwama H."/>
            <person name="Endo T."/>
            <person name="Ito H."/>
            <person name="Hahn J.H."/>
            <person name="Kim H.I."/>
            <person name="Eun M.Y."/>
            <person name="Yano M."/>
            <person name="Jiang J."/>
            <person name="Gojobori T."/>
        </authorList>
    </citation>
    <scope>NUCLEOTIDE SEQUENCE [LARGE SCALE GENOMIC DNA]</scope>
</reference>
<dbReference type="EMBL" id="AP004031">
    <property type="protein sequence ID" value="BAB85423.1"/>
    <property type="molecule type" value="Genomic_DNA"/>
</dbReference>
<sequence>MGQQGGDQGDSRERGGERDLTRGEPTAADFDGDRRRRAKGENFTGATGVRFVGAGASTRGRELILPVERARATPREAGDGERRPGQSKGARRDVTNGGGRGAARDKGKGVQWGAHRRENGVGGADGVAARRTRRRGGAAPRGRGRGRRDGEVRGWGGAELLVDSSCSLALRHARRQRRARTTTNGEAAVVWRCRFERTDIGAVKEMRQVARAVKRHRGGDAGGGRGKGKRRGKGAWSLAIMRRGRVRRRRRGRAAASPTLGRVRRGVAGAMDDVDDDGGGRFGMERGQGGSAWRRRCKG</sequence>
<accession>Q8S9Q7</accession>
<feature type="region of interest" description="Disordered" evidence="1">
    <location>
        <begin position="1"/>
        <end position="150"/>
    </location>
</feature>
<name>Q8S9Q7_ORYSJ</name>
<feature type="region of interest" description="Disordered" evidence="1">
    <location>
        <begin position="214"/>
        <end position="234"/>
    </location>
</feature>
<evidence type="ECO:0000313" key="2">
    <source>
        <dbReference type="EMBL" id="BAB85423.1"/>
    </source>
</evidence>
<feature type="region of interest" description="Disordered" evidence="1">
    <location>
        <begin position="247"/>
        <end position="299"/>
    </location>
</feature>
<dbReference type="AlphaFoldDB" id="Q8S9Q7"/>
<feature type="compositionally biased region" description="Basic and acidic residues" evidence="1">
    <location>
        <begin position="9"/>
        <end position="22"/>
    </location>
</feature>
<feature type="compositionally biased region" description="Basic and acidic residues" evidence="1">
    <location>
        <begin position="68"/>
        <end position="94"/>
    </location>
</feature>
<gene>
    <name evidence="2" type="primary">P0432C03.17</name>
</gene>
<protein>
    <submittedName>
        <fullName evidence="2">Epstein-Barr virus EBNA-1-like</fullName>
    </submittedName>
</protein>
<evidence type="ECO:0000256" key="1">
    <source>
        <dbReference type="SAM" id="MobiDB-lite"/>
    </source>
</evidence>